<evidence type="ECO:0008006" key="3">
    <source>
        <dbReference type="Google" id="ProtNLM"/>
    </source>
</evidence>
<organism evidence="1 2">
    <name type="scientific">Apibacter mensalis</name>
    <dbReference type="NCBI Taxonomy" id="1586267"/>
    <lineage>
        <taxon>Bacteria</taxon>
        <taxon>Pseudomonadati</taxon>
        <taxon>Bacteroidota</taxon>
        <taxon>Flavobacteriia</taxon>
        <taxon>Flavobacteriales</taxon>
        <taxon>Weeksellaceae</taxon>
        <taxon>Apibacter</taxon>
    </lineage>
</organism>
<keyword evidence="2" id="KW-1185">Reference proteome</keyword>
<evidence type="ECO:0000313" key="1">
    <source>
        <dbReference type="EMBL" id="CVK15609.1"/>
    </source>
</evidence>
<protein>
    <recommendedName>
        <fullName evidence="3">Phage tail tube protein</fullName>
    </recommendedName>
</protein>
<sequence length="131" mass="15206">MSSFLAKLELDGEIYTVLECNYSFQKKRDKTSKPTGETSGGEINLSIESNGKTDFIDWILSQDRTKKGNIIFYRRDGMSKLYDIEFDKAYCLDFKETFNSTDSSPMKIDFTIVARTLKFNSKSVYEKNWKI</sequence>
<reference evidence="1 2" key="1">
    <citation type="submission" date="2016-01" db="EMBL/GenBank/DDBJ databases">
        <authorList>
            <person name="McClelland M."/>
            <person name="Jain A."/>
            <person name="Saraogi P."/>
            <person name="Mendelson R."/>
            <person name="Westerman R."/>
            <person name="SanMiguel P."/>
            <person name="Csonka L."/>
        </authorList>
    </citation>
    <scope>NUCLEOTIDE SEQUENCE [LARGE SCALE GENOMIC DNA]</scope>
    <source>
        <strain evidence="1 2">R-53146</strain>
    </source>
</reference>
<dbReference type="RefSeq" id="WP_055424837.1">
    <property type="nucleotide sequence ID" value="NZ_FCOR01000002.1"/>
</dbReference>
<dbReference type="Pfam" id="PF17642">
    <property type="entry name" value="TssD"/>
    <property type="match status" value="1"/>
</dbReference>
<gene>
    <name evidence="1" type="ORF">Ga0061079_102156</name>
</gene>
<dbReference type="AlphaFoldDB" id="A0A0X8XY35"/>
<dbReference type="EMBL" id="FCOR01000002">
    <property type="protein sequence ID" value="CVK15609.1"/>
    <property type="molecule type" value="Genomic_DNA"/>
</dbReference>
<name>A0A0X8XY35_9FLAO</name>
<proteinExistence type="predicted"/>
<accession>A0A0X8XY35</accession>
<evidence type="ECO:0000313" key="2">
    <source>
        <dbReference type="Proteomes" id="UP000182761"/>
    </source>
</evidence>
<dbReference type="InterPro" id="IPR041408">
    <property type="entry name" value="Hcp_Tssd"/>
</dbReference>
<dbReference type="OrthoDB" id="955509at2"/>
<dbReference type="GO" id="GO:0033104">
    <property type="term" value="C:type VI protein secretion system complex"/>
    <property type="evidence" value="ECO:0007669"/>
    <property type="project" value="InterPro"/>
</dbReference>
<dbReference type="STRING" id="1586267.GCA_001418685_00436"/>
<dbReference type="Proteomes" id="UP000182761">
    <property type="component" value="Unassembled WGS sequence"/>
</dbReference>